<accession>A0A0F9G0M5</accession>
<proteinExistence type="predicted"/>
<feature type="non-terminal residue" evidence="1">
    <location>
        <position position="1"/>
    </location>
</feature>
<sequence>IFIVYDCVEVSKTEELNVAVFSMNLEKVKVTLSCPTFPSLEFENTVHVLDPNTDNVVKFSVQSLSLEFVTPPSIENQHLIPIASTVKFNWVCSVIYLPQ</sequence>
<reference evidence="1" key="1">
    <citation type="journal article" date="2015" name="Nature">
        <title>Complex archaea that bridge the gap between prokaryotes and eukaryotes.</title>
        <authorList>
            <person name="Spang A."/>
            <person name="Saw J.H."/>
            <person name="Jorgensen S.L."/>
            <person name="Zaremba-Niedzwiedzka K."/>
            <person name="Martijn J."/>
            <person name="Lind A.E."/>
            <person name="van Eijk R."/>
            <person name="Schleper C."/>
            <person name="Guy L."/>
            <person name="Ettema T.J."/>
        </authorList>
    </citation>
    <scope>NUCLEOTIDE SEQUENCE</scope>
</reference>
<organism evidence="1">
    <name type="scientific">marine sediment metagenome</name>
    <dbReference type="NCBI Taxonomy" id="412755"/>
    <lineage>
        <taxon>unclassified sequences</taxon>
        <taxon>metagenomes</taxon>
        <taxon>ecological metagenomes</taxon>
    </lineage>
</organism>
<dbReference type="EMBL" id="LAZR01030330">
    <property type="protein sequence ID" value="KKL56932.1"/>
    <property type="molecule type" value="Genomic_DNA"/>
</dbReference>
<comment type="caution">
    <text evidence="1">The sequence shown here is derived from an EMBL/GenBank/DDBJ whole genome shotgun (WGS) entry which is preliminary data.</text>
</comment>
<gene>
    <name evidence="1" type="ORF">LCGC14_2240450</name>
</gene>
<dbReference type="AlphaFoldDB" id="A0A0F9G0M5"/>
<evidence type="ECO:0000313" key="1">
    <source>
        <dbReference type="EMBL" id="KKL56932.1"/>
    </source>
</evidence>
<name>A0A0F9G0M5_9ZZZZ</name>
<protein>
    <submittedName>
        <fullName evidence="1">Uncharacterized protein</fullName>
    </submittedName>
</protein>